<evidence type="ECO:0000313" key="2">
    <source>
        <dbReference type="EMBL" id="KAK8037949.1"/>
    </source>
</evidence>
<proteinExistence type="predicted"/>
<feature type="compositionally biased region" description="Low complexity" evidence="1">
    <location>
        <begin position="74"/>
        <end position="92"/>
    </location>
</feature>
<dbReference type="GeneID" id="92099188"/>
<gene>
    <name evidence="2" type="ORF">PG994_014716</name>
</gene>
<name>A0ABR1SUF4_9PEZI</name>
<keyword evidence="3" id="KW-1185">Reference proteome</keyword>
<organism evidence="2 3">
    <name type="scientific">Apiospora phragmitis</name>
    <dbReference type="NCBI Taxonomy" id="2905665"/>
    <lineage>
        <taxon>Eukaryota</taxon>
        <taxon>Fungi</taxon>
        <taxon>Dikarya</taxon>
        <taxon>Ascomycota</taxon>
        <taxon>Pezizomycotina</taxon>
        <taxon>Sordariomycetes</taxon>
        <taxon>Xylariomycetidae</taxon>
        <taxon>Amphisphaeriales</taxon>
        <taxon>Apiosporaceae</taxon>
        <taxon>Apiospora</taxon>
    </lineage>
</organism>
<dbReference type="Proteomes" id="UP001480595">
    <property type="component" value="Unassembled WGS sequence"/>
</dbReference>
<evidence type="ECO:0000256" key="1">
    <source>
        <dbReference type="SAM" id="MobiDB-lite"/>
    </source>
</evidence>
<protein>
    <submittedName>
        <fullName evidence="2">Uncharacterized protein</fullName>
    </submittedName>
</protein>
<dbReference type="EMBL" id="JAQQWL010000016">
    <property type="protein sequence ID" value="KAK8037949.1"/>
    <property type="molecule type" value="Genomic_DNA"/>
</dbReference>
<dbReference type="RefSeq" id="XP_066707801.1">
    <property type="nucleotide sequence ID" value="XM_066866125.1"/>
</dbReference>
<evidence type="ECO:0000313" key="3">
    <source>
        <dbReference type="Proteomes" id="UP001480595"/>
    </source>
</evidence>
<comment type="caution">
    <text evidence="2">The sequence shown here is derived from an EMBL/GenBank/DDBJ whole genome shotgun (WGS) entry which is preliminary data.</text>
</comment>
<feature type="region of interest" description="Disordered" evidence="1">
    <location>
        <begin position="73"/>
        <end position="92"/>
    </location>
</feature>
<sequence>MECPLAPTDEEIPTSDLGSESSFWYSERAGRTHANHAAACLAVHEAHERPAGVMAHQQHVALAPARCSRPTRCGSRARATARPGRGASLPFS</sequence>
<accession>A0ABR1SUF4</accession>
<reference evidence="2 3" key="1">
    <citation type="submission" date="2023-01" db="EMBL/GenBank/DDBJ databases">
        <title>Analysis of 21 Apiospora genomes using comparative genomics revels a genus with tremendous synthesis potential of carbohydrate active enzymes and secondary metabolites.</title>
        <authorList>
            <person name="Sorensen T."/>
        </authorList>
    </citation>
    <scope>NUCLEOTIDE SEQUENCE [LARGE SCALE GENOMIC DNA]</scope>
    <source>
        <strain evidence="2 3">CBS 135458</strain>
    </source>
</reference>